<dbReference type="Pfam" id="PF03745">
    <property type="entry name" value="DUF309"/>
    <property type="match status" value="1"/>
</dbReference>
<dbReference type="PANTHER" id="PTHR34796:SF1">
    <property type="entry name" value="EXPRESSED PROTEIN"/>
    <property type="match status" value="1"/>
</dbReference>
<dbReference type="OrthoDB" id="327877at2"/>
<protein>
    <submittedName>
        <fullName evidence="1">DUF309 domain-containing protein</fullName>
    </submittedName>
</protein>
<dbReference type="AlphaFoldDB" id="A0A5F1YG17"/>
<dbReference type="EMBL" id="RQFA01000014">
    <property type="protein sequence ID" value="TGK37451.1"/>
    <property type="molecule type" value="Genomic_DNA"/>
</dbReference>
<sequence>MKFDPEIVALFETITATSDPETTVDFAYQNAERLFRSGKYFEAHEVLEFQWKKESGERKIFFQALIQLSVALHKIFVKPNGRGARMQAERSREKLNSLYLSDVLSEFGRGETETLLRVLDRLLELFEADEPVSDKLSAFSIPRMPEDWRRLFKVSDNV</sequence>
<gene>
    <name evidence="1" type="ORF">EHQ17_02560</name>
</gene>
<dbReference type="InterPro" id="IPR023203">
    <property type="entry name" value="TTHA0068_sf"/>
</dbReference>
<dbReference type="Gene3D" id="1.10.3450.10">
    <property type="entry name" value="TTHA0068-like"/>
    <property type="match status" value="1"/>
</dbReference>
<keyword evidence="2" id="KW-1185">Reference proteome</keyword>
<organism evidence="1 2">
    <name type="scientific">Leptospira gomenensis</name>
    <dbReference type="NCBI Taxonomy" id="2484974"/>
    <lineage>
        <taxon>Bacteria</taxon>
        <taxon>Pseudomonadati</taxon>
        <taxon>Spirochaetota</taxon>
        <taxon>Spirochaetia</taxon>
        <taxon>Leptospirales</taxon>
        <taxon>Leptospiraceae</taxon>
        <taxon>Leptospira</taxon>
    </lineage>
</organism>
<evidence type="ECO:0000313" key="2">
    <source>
        <dbReference type="Proteomes" id="UP000298277"/>
    </source>
</evidence>
<evidence type="ECO:0000313" key="1">
    <source>
        <dbReference type="EMBL" id="TGK37451.1"/>
    </source>
</evidence>
<comment type="caution">
    <text evidence="1">The sequence shown here is derived from an EMBL/GenBank/DDBJ whole genome shotgun (WGS) entry which is preliminary data.</text>
</comment>
<dbReference type="InterPro" id="IPR005500">
    <property type="entry name" value="DUF309"/>
</dbReference>
<dbReference type="SUPFAM" id="SSF140663">
    <property type="entry name" value="TTHA0068-like"/>
    <property type="match status" value="1"/>
</dbReference>
<proteinExistence type="predicted"/>
<accession>A0A5F1YG17</accession>
<dbReference type="PANTHER" id="PTHR34796">
    <property type="entry name" value="EXPRESSED PROTEIN"/>
    <property type="match status" value="1"/>
</dbReference>
<dbReference type="Proteomes" id="UP000298277">
    <property type="component" value="Unassembled WGS sequence"/>
</dbReference>
<reference evidence="1" key="1">
    <citation type="journal article" date="2019" name="PLoS Negl. Trop. Dis.">
        <title>Revisiting the worldwide diversity of Leptospira species in the environment.</title>
        <authorList>
            <person name="Vincent A.T."/>
            <person name="Schiettekatte O."/>
            <person name="Bourhy P."/>
            <person name="Veyrier F.J."/>
            <person name="Picardeau M."/>
        </authorList>
    </citation>
    <scope>NUCLEOTIDE SEQUENCE [LARGE SCALE GENOMIC DNA]</scope>
    <source>
        <strain evidence="1">201800299</strain>
    </source>
</reference>
<name>A0A5F1YG17_9LEPT</name>
<dbReference type="RefSeq" id="WP_135595738.1">
    <property type="nucleotide sequence ID" value="NZ_RQEZ01000075.1"/>
</dbReference>